<feature type="domain" description="Polysaccharide pyruvyl transferase" evidence="1">
    <location>
        <begin position="13"/>
        <end position="294"/>
    </location>
</feature>
<evidence type="ECO:0000313" key="3">
    <source>
        <dbReference type="Proteomes" id="UP000766246"/>
    </source>
</evidence>
<dbReference type="Pfam" id="PF04230">
    <property type="entry name" value="PS_pyruv_trans"/>
    <property type="match status" value="1"/>
</dbReference>
<sequence length="363" mass="41376">MKVGILTFHAVQNYGAMLQAYALSETINGMGHSCEVIDYRSASIEKQYKPIQLKEIKHPKGFLKSLPMISHKKKLQREVDDFVANIMRTSKKKYDLSNISSCVDDYDVIIVGSDQVWNLNASGGDTTYLLDFVSDDKKRASYAASISVKDPDDEYKSLLKNQLSRYKFISVRETDAKDLLEELLTRDIYVTIDPTLLIDSEKWINISQDTDEQDYILLYMMTVNADLRKYATELSRRKGLPVKYVSLYEPKAEGCEMVFAPSVIDWINLHRNAKYVVTNSFHGMVFSIVFQKKFAYGLTKNAGKNTRLSNLLEQIGIGDRVANIDDLDKIDTPIDYESVENKLVDLRDGSMNYLKMVLAEGDK</sequence>
<evidence type="ECO:0000259" key="1">
    <source>
        <dbReference type="Pfam" id="PF04230"/>
    </source>
</evidence>
<accession>A0A927YMG3</accession>
<dbReference type="AlphaFoldDB" id="A0A927YMG3"/>
<proteinExistence type="predicted"/>
<name>A0A927YMG3_9FIRM</name>
<comment type="caution">
    <text evidence="2">The sequence shown here is derived from an EMBL/GenBank/DDBJ whole genome shotgun (WGS) entry which is preliminary data.</text>
</comment>
<evidence type="ECO:0000313" key="2">
    <source>
        <dbReference type="EMBL" id="MBE5919037.1"/>
    </source>
</evidence>
<gene>
    <name evidence="2" type="ORF">E7272_04255</name>
</gene>
<organism evidence="2 3">
    <name type="scientific">Pseudobutyrivibrio ruminis</name>
    <dbReference type="NCBI Taxonomy" id="46206"/>
    <lineage>
        <taxon>Bacteria</taxon>
        <taxon>Bacillati</taxon>
        <taxon>Bacillota</taxon>
        <taxon>Clostridia</taxon>
        <taxon>Lachnospirales</taxon>
        <taxon>Lachnospiraceae</taxon>
        <taxon>Pseudobutyrivibrio</taxon>
    </lineage>
</organism>
<dbReference type="GO" id="GO:0016740">
    <property type="term" value="F:transferase activity"/>
    <property type="evidence" value="ECO:0007669"/>
    <property type="project" value="UniProtKB-KW"/>
</dbReference>
<dbReference type="Proteomes" id="UP000766246">
    <property type="component" value="Unassembled WGS sequence"/>
</dbReference>
<dbReference type="EMBL" id="SVER01000008">
    <property type="protein sequence ID" value="MBE5919037.1"/>
    <property type="molecule type" value="Genomic_DNA"/>
</dbReference>
<dbReference type="InterPro" id="IPR007345">
    <property type="entry name" value="Polysacch_pyruvyl_Trfase"/>
</dbReference>
<reference evidence="2" key="1">
    <citation type="submission" date="2019-04" db="EMBL/GenBank/DDBJ databases">
        <title>Evolution of Biomass-Degrading Anaerobic Consortia Revealed by Metagenomics.</title>
        <authorList>
            <person name="Peng X."/>
        </authorList>
    </citation>
    <scope>NUCLEOTIDE SEQUENCE</scope>
    <source>
        <strain evidence="2">SIG311</strain>
    </source>
</reference>
<protein>
    <submittedName>
        <fullName evidence="2">Polysaccharide pyruvyl transferase family protein</fullName>
    </submittedName>
</protein>
<keyword evidence="2" id="KW-0808">Transferase</keyword>